<gene>
    <name evidence="2" type="ORF">ERUC_LOCUS21299</name>
</gene>
<dbReference type="Proteomes" id="UP001642260">
    <property type="component" value="Unassembled WGS sequence"/>
</dbReference>
<dbReference type="EMBL" id="CAKOAT010208488">
    <property type="protein sequence ID" value="CAH8355544.1"/>
    <property type="molecule type" value="Genomic_DNA"/>
</dbReference>
<evidence type="ECO:0000313" key="3">
    <source>
        <dbReference type="Proteomes" id="UP001642260"/>
    </source>
</evidence>
<proteinExistence type="predicted"/>
<protein>
    <recommendedName>
        <fullName evidence="1">Exportin-2 central domain-containing protein</fullName>
    </recommendedName>
</protein>
<evidence type="ECO:0000259" key="1">
    <source>
        <dbReference type="Pfam" id="PF08506"/>
    </source>
</evidence>
<name>A0ABC8KDA6_ERUVS</name>
<evidence type="ECO:0000313" key="2">
    <source>
        <dbReference type="EMBL" id="CAH8355544.1"/>
    </source>
</evidence>
<dbReference type="AlphaFoldDB" id="A0ABC8KDA6"/>
<sequence>MLSCEDPLGGDEAHGDLVLAEGASLVAVELHVDLNSLGDVAGGVEDGGILSGISPLSHKWRIPASQMSFMMKVLNKDDCCKVLGEAGTVKKVIKDLIVENIQVRAEENDLFCKDFRKFITQDMLKLVRMPKILGILIKLRSRELEDLLKSFKSLLELSHKWRIPASQMSFMMKVLNKDDCCKVFGGGGAGTVKKMIKDLIVEIIQVRAEEKDLFCKDFRKFITQNMEESSDPKSRRRVALQFFIRMLGKGSARVLKL</sequence>
<accession>A0ABC8KDA6</accession>
<comment type="caution">
    <text evidence="2">The sequence shown here is derived from an EMBL/GenBank/DDBJ whole genome shotgun (WGS) entry which is preliminary data.</text>
</comment>
<dbReference type="Pfam" id="PF08506">
    <property type="entry name" value="Cse1"/>
    <property type="match status" value="1"/>
</dbReference>
<dbReference type="InterPro" id="IPR013713">
    <property type="entry name" value="XPO2_central"/>
</dbReference>
<keyword evidence="3" id="KW-1185">Reference proteome</keyword>
<feature type="domain" description="Exportin-2 central" evidence="1">
    <location>
        <begin position="166"/>
        <end position="254"/>
    </location>
</feature>
<organism evidence="2 3">
    <name type="scientific">Eruca vesicaria subsp. sativa</name>
    <name type="common">Garden rocket</name>
    <name type="synonym">Eruca sativa</name>
    <dbReference type="NCBI Taxonomy" id="29727"/>
    <lineage>
        <taxon>Eukaryota</taxon>
        <taxon>Viridiplantae</taxon>
        <taxon>Streptophyta</taxon>
        <taxon>Embryophyta</taxon>
        <taxon>Tracheophyta</taxon>
        <taxon>Spermatophyta</taxon>
        <taxon>Magnoliopsida</taxon>
        <taxon>eudicotyledons</taxon>
        <taxon>Gunneridae</taxon>
        <taxon>Pentapetalae</taxon>
        <taxon>rosids</taxon>
        <taxon>malvids</taxon>
        <taxon>Brassicales</taxon>
        <taxon>Brassicaceae</taxon>
        <taxon>Brassiceae</taxon>
        <taxon>Eruca</taxon>
    </lineage>
</organism>
<reference evidence="2 3" key="1">
    <citation type="submission" date="2022-03" db="EMBL/GenBank/DDBJ databases">
        <authorList>
            <person name="Macdonald S."/>
            <person name="Ahmed S."/>
            <person name="Newling K."/>
        </authorList>
    </citation>
    <scope>NUCLEOTIDE SEQUENCE [LARGE SCALE GENOMIC DNA]</scope>
</reference>